<keyword evidence="2" id="KW-0472">Membrane</keyword>
<evidence type="ECO:0000313" key="4">
    <source>
        <dbReference type="EMBL" id="QIG79891.1"/>
    </source>
</evidence>
<protein>
    <submittedName>
        <fullName evidence="4">OadG family protein</fullName>
    </submittedName>
</protein>
<keyword evidence="5" id="KW-1185">Reference proteome</keyword>
<keyword evidence="2" id="KW-0812">Transmembrane</keyword>
<dbReference type="Proteomes" id="UP000501568">
    <property type="component" value="Chromosome"/>
</dbReference>
<evidence type="ECO:0000313" key="5">
    <source>
        <dbReference type="Proteomes" id="UP000501568"/>
    </source>
</evidence>
<proteinExistence type="predicted"/>
<feature type="chain" id="PRO_5026158304" evidence="3">
    <location>
        <begin position="18"/>
        <end position="300"/>
    </location>
</feature>
<dbReference type="RefSeq" id="WP_165326900.1">
    <property type="nucleotide sequence ID" value="NZ_CP049109.1"/>
</dbReference>
<keyword evidence="2" id="KW-1133">Transmembrane helix</keyword>
<reference evidence="4 5" key="1">
    <citation type="submission" date="2020-02" db="EMBL/GenBank/DDBJ databases">
        <authorList>
            <person name="Zheng R.K."/>
            <person name="Sun C.M."/>
        </authorList>
    </citation>
    <scope>NUCLEOTIDE SEQUENCE [LARGE SCALE GENOMIC DNA]</scope>
    <source>
        <strain evidence="5">zrk23</strain>
    </source>
</reference>
<keyword evidence="3" id="KW-0732">Signal</keyword>
<dbReference type="PROSITE" id="PS51257">
    <property type="entry name" value="PROKAR_LIPOPROTEIN"/>
    <property type="match status" value="1"/>
</dbReference>
<name>A0A6G6Y4W8_9SPHN</name>
<accession>A0A6G6Y4W8</accession>
<dbReference type="AlphaFoldDB" id="A0A6G6Y4W8"/>
<feature type="transmembrane region" description="Helical" evidence="2">
    <location>
        <begin position="233"/>
        <end position="255"/>
    </location>
</feature>
<evidence type="ECO:0000256" key="2">
    <source>
        <dbReference type="SAM" id="Phobius"/>
    </source>
</evidence>
<sequence>MRFTACLAAFAAMAMLAGCDSGNGNKKGDKPDLATREAAAAFAATGTPFDYRYAFRLPGDAIKQVVESNEDACRQLAENRRCEVLAMRYSVEDASKVSAVLTLKIDPTIARGFGDEVTQSVMESDGVLLDTQVMSGEAGISRQASTTERLQRALSEAESKPDDAEAQADAEAIRAALDTIERVDGESNTSFATAPVLITYESSGPMTVLGNGKADLKSAGETLQDSLARLAQLLAAFGPWVIALFILVFILRWIIHRTEAAAEPAPVHDPAPNAVPVEEDPDDRGNLIQRWFARDDEDED</sequence>
<organism evidence="4 5">
    <name type="scientific">Stakelama tenebrarum</name>
    <dbReference type="NCBI Taxonomy" id="2711215"/>
    <lineage>
        <taxon>Bacteria</taxon>
        <taxon>Pseudomonadati</taxon>
        <taxon>Pseudomonadota</taxon>
        <taxon>Alphaproteobacteria</taxon>
        <taxon>Sphingomonadales</taxon>
        <taxon>Sphingomonadaceae</taxon>
        <taxon>Stakelama</taxon>
    </lineage>
</organism>
<evidence type="ECO:0000256" key="3">
    <source>
        <dbReference type="SAM" id="SignalP"/>
    </source>
</evidence>
<feature type="region of interest" description="Disordered" evidence="1">
    <location>
        <begin position="262"/>
        <end position="284"/>
    </location>
</feature>
<gene>
    <name evidence="4" type="ORF">G5C33_08950</name>
</gene>
<dbReference type="KEGG" id="spzr:G5C33_08950"/>
<feature type="signal peptide" evidence="3">
    <location>
        <begin position="1"/>
        <end position="17"/>
    </location>
</feature>
<evidence type="ECO:0000256" key="1">
    <source>
        <dbReference type="SAM" id="MobiDB-lite"/>
    </source>
</evidence>
<dbReference type="EMBL" id="CP049109">
    <property type="protein sequence ID" value="QIG79891.1"/>
    <property type="molecule type" value="Genomic_DNA"/>
</dbReference>